<dbReference type="HOGENOM" id="CLU_009210_1_1_1"/>
<proteinExistence type="inferred from homology"/>
<reference evidence="3" key="1">
    <citation type="journal article" date="2013" name="PLoS Genet.">
        <title>The genome of Spraguea lophii and the basis of host-microsporidian interactions.</title>
        <authorList>
            <person name="Campbell S.E."/>
            <person name="Williams T.A."/>
            <person name="Yousuf A."/>
            <person name="Soanes D.M."/>
            <person name="Paszkiewicz K.H."/>
            <person name="Williams B.A.P."/>
        </authorList>
    </citation>
    <scope>NUCLEOTIDE SEQUENCE [LARGE SCALE GENOMIC DNA]</scope>
    <source>
        <strain evidence="3">42_110</strain>
    </source>
</reference>
<dbReference type="AlphaFoldDB" id="S7WDN7"/>
<dbReference type="Gene3D" id="3.90.830.10">
    <property type="entry name" value="Syntaxin Binding Protein 1, Chain A, domain 2"/>
    <property type="match status" value="1"/>
</dbReference>
<dbReference type="OrthoDB" id="2228at2759"/>
<dbReference type="SUPFAM" id="SSF56815">
    <property type="entry name" value="Sec1/munc18-like (SM) proteins"/>
    <property type="match status" value="1"/>
</dbReference>
<dbReference type="Proteomes" id="UP000014978">
    <property type="component" value="Unassembled WGS sequence"/>
</dbReference>
<comment type="similarity">
    <text evidence="1">Belongs to the STXBP/unc-18/SEC1 family.</text>
</comment>
<dbReference type="GO" id="GO:0016192">
    <property type="term" value="P:vesicle-mediated transport"/>
    <property type="evidence" value="ECO:0007669"/>
    <property type="project" value="InterPro"/>
</dbReference>
<dbReference type="InterPro" id="IPR001619">
    <property type="entry name" value="Sec1-like"/>
</dbReference>
<dbReference type="VEuPathDB" id="MicrosporidiaDB:SLOPH_2685"/>
<dbReference type="STRING" id="1358809.S7WDN7"/>
<dbReference type="Gene3D" id="3.40.50.1910">
    <property type="match status" value="1"/>
</dbReference>
<dbReference type="InterPro" id="IPR043154">
    <property type="entry name" value="Sec-1-like_dom1"/>
</dbReference>
<gene>
    <name evidence="2" type="ORF">SLOPH_2685</name>
</gene>
<dbReference type="Gene3D" id="3.40.50.2060">
    <property type="match status" value="1"/>
</dbReference>
<comment type="caution">
    <text evidence="2">The sequence shown here is derived from an EMBL/GenBank/DDBJ whole genome shotgun (WGS) entry which is preliminary data.</text>
</comment>
<evidence type="ECO:0000256" key="1">
    <source>
        <dbReference type="ARBA" id="ARBA00009884"/>
    </source>
</evidence>
<dbReference type="EMBL" id="ATCN01000081">
    <property type="protein sequence ID" value="EPR79882.1"/>
    <property type="molecule type" value="Genomic_DNA"/>
</dbReference>
<dbReference type="Gene3D" id="1.25.40.60">
    <property type="match status" value="1"/>
</dbReference>
<dbReference type="OMA" id="LNSACKM"/>
<organism evidence="2 3">
    <name type="scientific">Spraguea lophii (strain 42_110)</name>
    <name type="common">Microsporidian parasite</name>
    <dbReference type="NCBI Taxonomy" id="1358809"/>
    <lineage>
        <taxon>Eukaryota</taxon>
        <taxon>Fungi</taxon>
        <taxon>Fungi incertae sedis</taxon>
        <taxon>Microsporidia</taxon>
        <taxon>Spragueidae</taxon>
        <taxon>Spraguea</taxon>
    </lineage>
</organism>
<protein>
    <submittedName>
        <fullName evidence="2">Sec1 protein</fullName>
    </submittedName>
</protein>
<dbReference type="PIRSF" id="PIRSF005715">
    <property type="entry name" value="VPS45_Sec1"/>
    <property type="match status" value="1"/>
</dbReference>
<dbReference type="Pfam" id="PF00995">
    <property type="entry name" value="Sec1"/>
    <property type="match status" value="1"/>
</dbReference>
<dbReference type="InParanoid" id="S7WDN7"/>
<accession>S7WDN7</accession>
<evidence type="ECO:0000313" key="2">
    <source>
        <dbReference type="EMBL" id="EPR79882.1"/>
    </source>
</evidence>
<name>S7WDN7_SPRLO</name>
<dbReference type="PANTHER" id="PTHR11679">
    <property type="entry name" value="VESICLE PROTEIN SORTING-ASSOCIATED"/>
    <property type="match status" value="1"/>
</dbReference>
<dbReference type="FunCoup" id="S7WDN7">
    <property type="interactions" value="76"/>
</dbReference>
<keyword evidence="3" id="KW-1185">Reference proteome</keyword>
<sequence>MDLKAIVKNKIIDEILRYGYSKEEWRMFIYDESTVDILNSVLSYTEILSCEIVAMQTLEDEAREGGKEFGAIYFTKLNKKRLKIINRDIKNKRYKYFKIVCIDGKDLMENIKPKEEDVSCKHIHLNFNVSERRVFTFENIKNLEDLGHCLKLNFNMNYMNNTGIEDICNNFDLKHNTIADVLILKREIDLYTPLLHFFDLYSFLNDINILEGNFYKEKNKYLDSNLWKEIKYAHVAEINKILSKKSHNLVKGVKKLDGDIPFKDLSKMVLQAPENIRLKEEVIMFLDLADKLINKFQQNQLNILSVIEQNIATGYDVNQNKYKNGIQDMFNVLKDDRFTKEDKLRLFLLILSSGNNLESNEIETIQNLHVFTKEEIKIKEKIFKMKECFQKKKAPVKEFDYDITRYKPLIDDLIRHFVKRKDFFIKLNKKAVERKEPSSMRKSEFVFSTEKNIYRNKKIIIIVILDGISYQEIKTVYQLSEYLGIEIIIGAERIFNAKKYIEYLMN</sequence>
<dbReference type="InterPro" id="IPR036045">
    <property type="entry name" value="Sec1-like_sf"/>
</dbReference>
<dbReference type="InterPro" id="IPR027482">
    <property type="entry name" value="Sec1-like_dom2"/>
</dbReference>
<dbReference type="InterPro" id="IPR043127">
    <property type="entry name" value="Sec-1-like_dom3a"/>
</dbReference>
<evidence type="ECO:0000313" key="3">
    <source>
        <dbReference type="Proteomes" id="UP000014978"/>
    </source>
</evidence>